<protein>
    <submittedName>
        <fullName evidence="4">Glycoside hydrolase family 95 protein</fullName>
    </submittedName>
</protein>
<dbReference type="PANTHER" id="PTHR31084:SF0">
    <property type="entry name" value="ALPHA-L-FUCOSIDASE 2"/>
    <property type="match status" value="1"/>
</dbReference>
<dbReference type="GO" id="GO:0016787">
    <property type="term" value="F:hydrolase activity"/>
    <property type="evidence" value="ECO:0007669"/>
    <property type="project" value="UniProtKB-KW"/>
</dbReference>
<keyword evidence="4" id="KW-0378">Hydrolase</keyword>
<evidence type="ECO:0000259" key="3">
    <source>
        <dbReference type="Pfam" id="PF22124"/>
    </source>
</evidence>
<dbReference type="EMBL" id="JAKZMM010000002">
    <property type="protein sequence ID" value="MCJ2379277.1"/>
    <property type="molecule type" value="Genomic_DNA"/>
</dbReference>
<feature type="domain" description="Alpha fucosidase A-like C-terminal" evidence="2">
    <location>
        <begin position="742"/>
        <end position="842"/>
    </location>
</feature>
<dbReference type="InterPro" id="IPR012341">
    <property type="entry name" value="6hp_glycosidase-like_sf"/>
</dbReference>
<dbReference type="Proteomes" id="UP001165444">
    <property type="component" value="Unassembled WGS sequence"/>
</dbReference>
<dbReference type="Gene3D" id="1.50.10.10">
    <property type="match status" value="1"/>
</dbReference>
<dbReference type="InterPro" id="IPR016518">
    <property type="entry name" value="Alpha-L-fucosidase"/>
</dbReference>
<evidence type="ECO:0000259" key="2">
    <source>
        <dbReference type="Pfam" id="PF21307"/>
    </source>
</evidence>
<dbReference type="Pfam" id="PF22124">
    <property type="entry name" value="Glyco_hydro_95_cat"/>
    <property type="match status" value="1"/>
</dbReference>
<feature type="domain" description="Glycosyl hydrolase family 95 catalytic" evidence="3">
    <location>
        <begin position="331"/>
        <end position="740"/>
    </location>
</feature>
<dbReference type="InterPro" id="IPR054363">
    <property type="entry name" value="GH95_cat"/>
</dbReference>
<dbReference type="InterPro" id="IPR008928">
    <property type="entry name" value="6-hairpin_glycosidase_sf"/>
</dbReference>
<accession>A0ABT0BX26</accession>
<comment type="caution">
    <text evidence="4">The sequence shown here is derived from an EMBL/GenBank/DDBJ whole genome shotgun (WGS) entry which is preliminary data.</text>
</comment>
<name>A0ABT0BX26_9BACT</name>
<evidence type="ECO:0000259" key="1">
    <source>
        <dbReference type="Pfam" id="PF14498"/>
    </source>
</evidence>
<evidence type="ECO:0000313" key="5">
    <source>
        <dbReference type="Proteomes" id="UP001165444"/>
    </source>
</evidence>
<dbReference type="PROSITE" id="PS51257">
    <property type="entry name" value="PROKAR_LIPOPROTEIN"/>
    <property type="match status" value="1"/>
</dbReference>
<dbReference type="InterPro" id="IPR027414">
    <property type="entry name" value="GH95_N_dom"/>
</dbReference>
<dbReference type="InterPro" id="IPR049053">
    <property type="entry name" value="AFCA-like_C"/>
</dbReference>
<gene>
    <name evidence="4" type="ORF">MUN53_01365</name>
</gene>
<dbReference type="Pfam" id="PF14498">
    <property type="entry name" value="Glyco_hyd_65N_2"/>
    <property type="match status" value="1"/>
</dbReference>
<proteinExistence type="predicted"/>
<organism evidence="4 5">
    <name type="scientific">Parabacteroides faecalis</name>
    <dbReference type="NCBI Taxonomy" id="2924040"/>
    <lineage>
        <taxon>Bacteria</taxon>
        <taxon>Pseudomonadati</taxon>
        <taxon>Bacteroidota</taxon>
        <taxon>Bacteroidia</taxon>
        <taxon>Bacteroidales</taxon>
        <taxon>Tannerellaceae</taxon>
        <taxon>Parabacteroides</taxon>
    </lineage>
</organism>
<sequence>MKYLYIWLAGLFLLACTVQETEKPRDIRLWYDAPAANWNEALPLGNGRLGAMVFGDPQKEHLQLNENTLYSGEPSTTFTDVRITPEMKERVIRLMKNGAYKQASDLVCKHWLGRLHQYYQPLGDLYLTDHREGEVTHYQRELVLSDAINRTTYQVGDVRYEREVFASHPDDLIIIHVKSDKADGIDVSLNLSSVHPTAKGSEEEGKLVLKGQAPGYVERRTFEQMESWGDQYKHPELYDSDGKRKFNKRVLYGDEIDGKGMFFEAQVKPICPDGKIEITDQEIRVSQTQEVYFLLSMATSFNGFDKSPSREGVDPAQKAAEKIDRALAFDYETLKRRHTADFRSLFDRVSLELVSSPEQKALPTDQRIDRFADQSDPDLAATLFQYGRYLMISGSRPGGQPLNLQGMWNKDTIPAWNCGYTININTEMNYWPAELTNLSECHEPLFRMISEMAVSGKRTASEMYGMRGWVGHHNTSIWRETMPNDNVPTASFWPMVQGWLTSHLWEHYQFTQDEQFLRDTAYPLMKGAAEFFADWLVEDENGHWVTPAGISPENWFVSPKGEQTGISMGPTMDMAIIRENFTRTLAVAQQLGVDPDLQKELQHKLERLLPYQIGAQGQLQEWMFDFQETDPKHRHLSHLYGFHPGDQITTDTPELFKAVKKTLEIRGDEATGWSMGWKINMWARMLDGNHAYRIISNLFNPVGFGSGRKGGGLYKSMLDACPPFQIDGNFGYTAGIAEMLLQSHAGYLHLLPALPDVWPEGTVSGLKARGNFEVDMTWKEGSLQKAAIRSLAGKMCKIRTASPITIVKGNTEIARSGERQHNQIYSYYEVEFPTAANETYQVCIVK</sequence>
<dbReference type="PIRSF" id="PIRSF007663">
    <property type="entry name" value="UCP007663"/>
    <property type="match status" value="1"/>
</dbReference>
<feature type="domain" description="Glycosyl hydrolase family 95 N-terminal" evidence="1">
    <location>
        <begin position="29"/>
        <end position="302"/>
    </location>
</feature>
<keyword evidence="5" id="KW-1185">Reference proteome</keyword>
<dbReference type="Pfam" id="PF21307">
    <property type="entry name" value="Glyco_hydro_95_C"/>
    <property type="match status" value="1"/>
</dbReference>
<dbReference type="SUPFAM" id="SSF48208">
    <property type="entry name" value="Six-hairpin glycosidases"/>
    <property type="match status" value="1"/>
</dbReference>
<dbReference type="PANTHER" id="PTHR31084">
    <property type="entry name" value="ALPHA-L-FUCOSIDASE 2"/>
    <property type="match status" value="1"/>
</dbReference>
<reference evidence="4 5" key="1">
    <citation type="submission" date="2022-03" db="EMBL/GenBank/DDBJ databases">
        <title>Parabacteroides sp. nov. isolated from swine feces.</title>
        <authorList>
            <person name="Bak J.E."/>
        </authorList>
    </citation>
    <scope>NUCLEOTIDE SEQUENCE [LARGE SCALE GENOMIC DNA]</scope>
    <source>
        <strain evidence="4 5">AGMB00274</strain>
    </source>
</reference>
<evidence type="ECO:0000313" key="4">
    <source>
        <dbReference type="EMBL" id="MCJ2379277.1"/>
    </source>
</evidence>